<dbReference type="EMBL" id="CP029149">
    <property type="protein sequence ID" value="QHN64465.1"/>
    <property type="molecule type" value="Genomic_DNA"/>
</dbReference>
<evidence type="ECO:0000313" key="1">
    <source>
        <dbReference type="EMBL" id="QHN64465.1"/>
    </source>
</evidence>
<keyword evidence="2" id="KW-1185">Reference proteome</keyword>
<dbReference type="KEGG" id="bcad:DBX24_00440"/>
<dbReference type="Proteomes" id="UP000464318">
    <property type="component" value="Chromosome"/>
</dbReference>
<sequence>MKKLFSILMIALILLVTFQRGLVVIHFKLNQDYIEKEYCVNKSKPSLNCHGQCHLKKELSNTADDNLEKISIYKTIELIIPSTDDDFKILNPKFSEQKNIPFYKERLISKLFIKRDLRPPTSI</sequence>
<organism evidence="1 2">
    <name type="scientific">Bergeyella cardium</name>
    <dbReference type="NCBI Taxonomy" id="1585976"/>
    <lineage>
        <taxon>Bacteria</taxon>
        <taxon>Pseudomonadati</taxon>
        <taxon>Bacteroidota</taxon>
        <taxon>Flavobacteriia</taxon>
        <taxon>Flavobacteriales</taxon>
        <taxon>Weeksellaceae</taxon>
        <taxon>Bergeyella</taxon>
    </lineage>
</organism>
<gene>
    <name evidence="1" type="ORF">DBX24_00440</name>
</gene>
<proteinExistence type="predicted"/>
<name>A0A6P1QS26_9FLAO</name>
<protein>
    <submittedName>
        <fullName evidence="1">Uncharacterized protein</fullName>
    </submittedName>
</protein>
<dbReference type="OrthoDB" id="980645at2"/>
<evidence type="ECO:0000313" key="2">
    <source>
        <dbReference type="Proteomes" id="UP000464318"/>
    </source>
</evidence>
<reference evidence="1 2" key="1">
    <citation type="submission" date="2018-04" db="EMBL/GenBank/DDBJ databases">
        <title>Characteristic and Complete Genome Sequencing of A Novel Member of Infective Endocarditis Causative Bacteria: Bergeyella cardium QL-PH.</title>
        <authorList>
            <person name="Pan H."/>
            <person name="Sun E."/>
            <person name="Zhang Y."/>
        </authorList>
    </citation>
    <scope>NUCLEOTIDE SEQUENCE [LARGE SCALE GENOMIC DNA]</scope>
    <source>
        <strain evidence="1 2">HPQL</strain>
    </source>
</reference>
<dbReference type="AlphaFoldDB" id="A0A6P1QS26"/>
<accession>A0A6P1QS26</accession>
<dbReference type="RefSeq" id="WP_160223620.1">
    <property type="nucleotide sequence ID" value="NZ_CP029149.1"/>
</dbReference>